<dbReference type="GO" id="GO:0009820">
    <property type="term" value="P:alkaloid metabolic process"/>
    <property type="evidence" value="ECO:0007669"/>
    <property type="project" value="InterPro"/>
</dbReference>
<reference evidence="4 5" key="1">
    <citation type="submission" date="2019-04" db="EMBL/GenBank/DDBJ databases">
        <authorList>
            <consortium name="DOE Joint Genome Institute"/>
            <person name="Mondo S."/>
            <person name="Kjaerbolling I."/>
            <person name="Vesth T."/>
            <person name="Frisvad J.C."/>
            <person name="Nybo J.L."/>
            <person name="Theobald S."/>
            <person name="Kildgaard S."/>
            <person name="Isbrandt T."/>
            <person name="Kuo A."/>
            <person name="Sato A."/>
            <person name="Lyhne E.K."/>
            <person name="Kogle M.E."/>
            <person name="Wiebenga A."/>
            <person name="Kun R.S."/>
            <person name="Lubbers R.J."/>
            <person name="Makela M.R."/>
            <person name="Barry K."/>
            <person name="Chovatia M."/>
            <person name="Clum A."/>
            <person name="Daum C."/>
            <person name="Haridas S."/>
            <person name="He G."/>
            <person name="LaButti K."/>
            <person name="Lipzen A."/>
            <person name="Riley R."/>
            <person name="Salamov A."/>
            <person name="Simmons B.A."/>
            <person name="Magnuson J.K."/>
            <person name="Henrissat B."/>
            <person name="Mortensen U.H."/>
            <person name="Larsen T.O."/>
            <person name="Devries R.P."/>
            <person name="Grigoriev I.V."/>
            <person name="Machida M."/>
            <person name="Baker S.E."/>
            <person name="Andersen M.R."/>
            <person name="Cantor M.N."/>
            <person name="Hua S.X."/>
        </authorList>
    </citation>
    <scope>NUCLEOTIDE SEQUENCE [LARGE SCALE GENOMIC DNA]</scope>
    <source>
        <strain evidence="4 5">CBS 119388</strain>
    </source>
</reference>
<evidence type="ECO:0000313" key="5">
    <source>
        <dbReference type="Proteomes" id="UP000325579"/>
    </source>
</evidence>
<dbReference type="Pfam" id="PF11991">
    <property type="entry name" value="Trp_DMAT"/>
    <property type="match status" value="1"/>
</dbReference>
<dbReference type="RefSeq" id="XP_031945950.1">
    <property type="nucleotide sequence ID" value="XM_032086108.1"/>
</dbReference>
<dbReference type="EMBL" id="ML736742">
    <property type="protein sequence ID" value="KAE8408631.1"/>
    <property type="molecule type" value="Genomic_DNA"/>
</dbReference>
<accession>A0A5N7DQA7</accession>
<gene>
    <name evidence="4" type="ORF">BDV37DRAFT_278640</name>
</gene>
<feature type="binding site" evidence="3">
    <location>
        <position position="277"/>
    </location>
    <ligand>
        <name>dimethylallyl diphosphate</name>
        <dbReference type="ChEBI" id="CHEBI:57623"/>
    </ligand>
</feature>
<feature type="binding site" evidence="3">
    <location>
        <position position="275"/>
    </location>
    <ligand>
        <name>dimethylallyl diphosphate</name>
        <dbReference type="ChEBI" id="CHEBI:57623"/>
    </ligand>
</feature>
<feature type="binding site" evidence="3">
    <location>
        <position position="96"/>
    </location>
    <ligand>
        <name>L-tryptophan</name>
        <dbReference type="ChEBI" id="CHEBI:57912"/>
    </ligand>
</feature>
<dbReference type="OrthoDB" id="3354387at2759"/>
<feature type="binding site" evidence="3">
    <location>
        <position position="198"/>
    </location>
    <ligand>
        <name>dimethylallyl diphosphate</name>
        <dbReference type="ChEBI" id="CHEBI:57623"/>
    </ligand>
</feature>
<dbReference type="GeneID" id="43670799"/>
<dbReference type="Proteomes" id="UP000325579">
    <property type="component" value="Unassembled WGS sequence"/>
</dbReference>
<organism evidence="4 5">
    <name type="scientific">Aspergillus pseudonomiae</name>
    <dbReference type="NCBI Taxonomy" id="1506151"/>
    <lineage>
        <taxon>Eukaryota</taxon>
        <taxon>Fungi</taxon>
        <taxon>Dikarya</taxon>
        <taxon>Ascomycota</taxon>
        <taxon>Pezizomycotina</taxon>
        <taxon>Eurotiomycetes</taxon>
        <taxon>Eurotiomycetidae</taxon>
        <taxon>Eurotiales</taxon>
        <taxon>Aspergillaceae</taxon>
        <taxon>Aspergillus</taxon>
        <taxon>Aspergillus subgen. Circumdati</taxon>
    </lineage>
</organism>
<evidence type="ECO:0000256" key="3">
    <source>
        <dbReference type="PIRSR" id="PIRSR000509-1"/>
    </source>
</evidence>
<comment type="similarity">
    <text evidence="1">Belongs to the tryptophan dimethylallyltransferase family.</text>
</comment>
<dbReference type="AlphaFoldDB" id="A0A5N7DQA7"/>
<dbReference type="CDD" id="cd13929">
    <property type="entry name" value="PT-DMATS_CymD"/>
    <property type="match status" value="1"/>
</dbReference>
<feature type="binding site" evidence="3">
    <location>
        <position position="109"/>
    </location>
    <ligand>
        <name>dimethylallyl diphosphate</name>
        <dbReference type="ChEBI" id="CHEBI:57623"/>
    </ligand>
</feature>
<dbReference type="InterPro" id="IPR017795">
    <property type="entry name" value="ABBA_NscD-like"/>
</dbReference>
<protein>
    <submittedName>
        <fullName evidence="4">Aromatic prenyltransferase</fullName>
    </submittedName>
</protein>
<evidence type="ECO:0000256" key="2">
    <source>
        <dbReference type="ARBA" id="ARBA00022679"/>
    </source>
</evidence>
<dbReference type="PANTHER" id="PTHR40627:SF3">
    <property type="entry name" value="PRENYLTRANSFERASE ASQH2-RELATED"/>
    <property type="match status" value="1"/>
</dbReference>
<name>A0A5N7DQA7_9EURO</name>
<proteinExistence type="inferred from homology"/>
<evidence type="ECO:0000313" key="4">
    <source>
        <dbReference type="EMBL" id="KAE8408631.1"/>
    </source>
</evidence>
<feature type="binding site" evidence="3">
    <location>
        <position position="202"/>
    </location>
    <ligand>
        <name>L-tryptophan</name>
        <dbReference type="ChEBI" id="CHEBI:57912"/>
    </ligand>
</feature>
<evidence type="ECO:0000256" key="1">
    <source>
        <dbReference type="ARBA" id="ARBA00010209"/>
    </source>
</evidence>
<dbReference type="PIRSF" id="PIRSF000509">
    <property type="entry name" value="Trp_DMAT"/>
    <property type="match status" value="1"/>
</dbReference>
<dbReference type="GO" id="GO:0016765">
    <property type="term" value="F:transferase activity, transferring alkyl or aryl (other than methyl) groups"/>
    <property type="evidence" value="ECO:0007669"/>
    <property type="project" value="InterPro"/>
</dbReference>
<feature type="binding site" evidence="3">
    <location>
        <position position="360"/>
    </location>
    <ligand>
        <name>dimethylallyl diphosphate</name>
        <dbReference type="ChEBI" id="CHEBI:57623"/>
    </ligand>
</feature>
<keyword evidence="2 4" id="KW-0808">Transferase</keyword>
<dbReference type="PANTHER" id="PTHR40627">
    <property type="entry name" value="INDOLE PRENYLTRANSFERASE TDIB-RELATED"/>
    <property type="match status" value="1"/>
</dbReference>
<dbReference type="NCBIfam" id="TIGR03429">
    <property type="entry name" value="arom_pren_DMATS"/>
    <property type="match status" value="1"/>
</dbReference>
<keyword evidence="5" id="KW-1185">Reference proteome</keyword>
<sequence>MDLNNSLGDAKNAGLSTPFEVLSRIFDFPDKVQLSWWYTIGPTFAKMMVDSDYSVHHQYEYLCFIYRYLLPVLKSLHAPTGKTALENTLVSSTPYEHSMNYQASKSTTRLYLEPTSHLDGTIRDPCNRLAVQAFLNRIQTALPNSGIDTTLFYFFADKLVLPRVDEARIRKTDIVDKLPNQMQCSTAFELKDGRIGMKTFMYPMMKALATGKSVTRVLFDALQTLPALEGGAAYMPAISAIEEYVYPLTDKCPSPTMSTFFVGFDMVALELARIKVYISEAEVSWAKLADLWTLGGQLIDPDIAAGLELLHQVWLLLKIPEGIRRLSDAPPDLNDTGTLNQLLMSYEAKRGCPEPTPKAYISLRGFDENIKCERMISIFNHFGWTKHAASYRDNIQSYFPSFDFQKTTTIQSWLSFSYSKKTGPYMTMYFNELDTSHTFHALG</sequence>
<feature type="binding site" evidence="3">
    <location>
        <position position="273"/>
    </location>
    <ligand>
        <name>dimethylallyl diphosphate</name>
        <dbReference type="ChEBI" id="CHEBI:57623"/>
    </ligand>
</feature>
<dbReference type="InterPro" id="IPR012148">
    <property type="entry name" value="ABBA_DMATS-like"/>
</dbReference>